<dbReference type="PROSITE" id="PS51354">
    <property type="entry name" value="GLUTAREDOXIN_2"/>
    <property type="match status" value="1"/>
</dbReference>
<reference evidence="2" key="1">
    <citation type="submission" date="2010-01" db="EMBL/GenBank/DDBJ databases">
        <title>Genome fragments of uncultured bacteria from the North Pacific subtropical Gyre.</title>
        <authorList>
            <person name="Pham V.D."/>
            <person name="Delong E.F."/>
        </authorList>
    </citation>
    <scope>NUCLEOTIDE SEQUENCE</scope>
</reference>
<dbReference type="SUPFAM" id="SSF52833">
    <property type="entry name" value="Thioredoxin-like"/>
    <property type="match status" value="1"/>
</dbReference>
<dbReference type="PROSITE" id="PS51257">
    <property type="entry name" value="PROKAR_LIPOPROTEIN"/>
    <property type="match status" value="1"/>
</dbReference>
<dbReference type="InterPro" id="IPR036249">
    <property type="entry name" value="Thioredoxin-like_sf"/>
</dbReference>
<dbReference type="Gene3D" id="3.40.30.10">
    <property type="entry name" value="Glutaredoxin"/>
    <property type="match status" value="1"/>
</dbReference>
<proteinExistence type="predicted"/>
<evidence type="ECO:0000313" key="2">
    <source>
        <dbReference type="EMBL" id="ADI21482.1"/>
    </source>
</evidence>
<name>E7C208_9BACT</name>
<accession>E7C208</accession>
<dbReference type="CDD" id="cd02976">
    <property type="entry name" value="NrdH"/>
    <property type="match status" value="1"/>
</dbReference>
<evidence type="ECO:0000259" key="1">
    <source>
        <dbReference type="Pfam" id="PF00462"/>
    </source>
</evidence>
<dbReference type="EMBL" id="GU567956">
    <property type="protein sequence ID" value="ADI21482.1"/>
    <property type="molecule type" value="Genomic_DNA"/>
</dbReference>
<sequence>MNRIPGVWLALILLQACQNNPNTDSAANGAKKPDEALSNLPPEVVVTSSRANLLFSYQSGSRFVTANTIKEIPTDSRQQVIVTDLSMSPAQRQSGKYIYVADLRAPRANGSYPVAISSRYGLEAELSGTTTSSGSVVVSQEKVIVYTTSWCGVCKKALRLLKKWNVPHQEKDIEGSRKAQRELAGKAQAAGIQPGGVPVIDVAGNLMQGLDETTLRTQLKAAGFLN</sequence>
<dbReference type="AlphaFoldDB" id="E7C208"/>
<dbReference type="Pfam" id="PF00462">
    <property type="entry name" value="Glutaredoxin"/>
    <property type="match status" value="1"/>
</dbReference>
<feature type="domain" description="Glutaredoxin" evidence="1">
    <location>
        <begin position="143"/>
        <end position="205"/>
    </location>
</feature>
<protein>
    <recommendedName>
        <fullName evidence="1">Glutaredoxin domain-containing protein</fullName>
    </recommendedName>
</protein>
<organism evidence="2">
    <name type="scientific">uncultured myxobacterium HF0070_11L13</name>
    <dbReference type="NCBI Taxonomy" id="723554"/>
    <lineage>
        <taxon>Bacteria</taxon>
        <taxon>Pseudomonadati</taxon>
        <taxon>Myxococcota</taxon>
        <taxon>Myxococcia</taxon>
        <taxon>Myxococcales</taxon>
        <taxon>environmental samples</taxon>
    </lineage>
</organism>
<dbReference type="InterPro" id="IPR002109">
    <property type="entry name" value="Glutaredoxin"/>
</dbReference>